<feature type="transmembrane region" description="Helical" evidence="1">
    <location>
        <begin position="148"/>
        <end position="173"/>
    </location>
</feature>
<dbReference type="PANTHER" id="PTHR40078:SF1">
    <property type="entry name" value="INTEGRAL MEMBRANE PROTEIN"/>
    <property type="match status" value="1"/>
</dbReference>
<dbReference type="AlphaFoldDB" id="A0A9E2KZK7"/>
<name>A0A9E2KZK7_9FUSO</name>
<proteinExistence type="predicted"/>
<dbReference type="PANTHER" id="PTHR40078">
    <property type="entry name" value="INTEGRAL MEMBRANE PROTEIN-RELATED"/>
    <property type="match status" value="1"/>
</dbReference>
<accession>A0A9E2KZK7</accession>
<dbReference type="EMBL" id="JAHLFN010000072">
    <property type="protein sequence ID" value="MBU3842917.1"/>
    <property type="molecule type" value="Genomic_DNA"/>
</dbReference>
<reference evidence="2" key="1">
    <citation type="journal article" date="2021" name="PeerJ">
        <title>Extensive microbial diversity within the chicken gut microbiome revealed by metagenomics and culture.</title>
        <authorList>
            <person name="Gilroy R."/>
            <person name="Ravi A."/>
            <person name="Getino M."/>
            <person name="Pursley I."/>
            <person name="Horton D.L."/>
            <person name="Alikhan N.F."/>
            <person name="Baker D."/>
            <person name="Gharbi K."/>
            <person name="Hall N."/>
            <person name="Watson M."/>
            <person name="Adriaenssens E.M."/>
            <person name="Foster-Nyarko E."/>
            <person name="Jarju S."/>
            <person name="Secka A."/>
            <person name="Antonio M."/>
            <person name="Oren A."/>
            <person name="Chaudhuri R.R."/>
            <person name="La Ragione R."/>
            <person name="Hildebrand F."/>
            <person name="Pallen M.J."/>
        </authorList>
    </citation>
    <scope>NUCLEOTIDE SEQUENCE</scope>
    <source>
        <strain evidence="2">A6-441</strain>
    </source>
</reference>
<keyword evidence="1" id="KW-0812">Transmembrane</keyword>
<dbReference type="Proteomes" id="UP000724657">
    <property type="component" value="Unassembled WGS sequence"/>
</dbReference>
<dbReference type="Pfam" id="PF19700">
    <property type="entry name" value="DUF6198"/>
    <property type="match status" value="1"/>
</dbReference>
<feature type="transmembrane region" description="Helical" evidence="1">
    <location>
        <begin position="185"/>
        <end position="202"/>
    </location>
</feature>
<evidence type="ECO:0000313" key="2">
    <source>
        <dbReference type="EMBL" id="MBU3842917.1"/>
    </source>
</evidence>
<feature type="transmembrane region" description="Helical" evidence="1">
    <location>
        <begin position="105"/>
        <end position="127"/>
    </location>
</feature>
<gene>
    <name evidence="2" type="ORF">IAA47_08075</name>
</gene>
<evidence type="ECO:0008006" key="4">
    <source>
        <dbReference type="Google" id="ProtNLM"/>
    </source>
</evidence>
<keyword evidence="1" id="KW-1133">Transmembrane helix</keyword>
<reference evidence="2" key="2">
    <citation type="submission" date="2021-04" db="EMBL/GenBank/DDBJ databases">
        <authorList>
            <person name="Gilroy R."/>
        </authorList>
    </citation>
    <scope>NUCLEOTIDE SEQUENCE</scope>
    <source>
        <strain evidence="2">A6-441</strain>
    </source>
</reference>
<dbReference type="InterPro" id="IPR038750">
    <property type="entry name" value="YczE/YyaS-like"/>
</dbReference>
<feature type="transmembrane region" description="Helical" evidence="1">
    <location>
        <begin position="7"/>
        <end position="25"/>
    </location>
</feature>
<evidence type="ECO:0000256" key="1">
    <source>
        <dbReference type="SAM" id="Phobius"/>
    </source>
</evidence>
<comment type="caution">
    <text evidence="2">The sequence shown here is derived from an EMBL/GenBank/DDBJ whole genome shotgun (WGS) entry which is preliminary data.</text>
</comment>
<feature type="transmembrane region" description="Helical" evidence="1">
    <location>
        <begin position="37"/>
        <end position="68"/>
    </location>
</feature>
<protein>
    <recommendedName>
        <fullName evidence="4">YitT family protein</fullName>
    </recommendedName>
</protein>
<organism evidence="2 3">
    <name type="scientific">Candidatus Fusobacterium pullicola</name>
    <dbReference type="NCBI Taxonomy" id="2838601"/>
    <lineage>
        <taxon>Bacteria</taxon>
        <taxon>Fusobacteriati</taxon>
        <taxon>Fusobacteriota</taxon>
        <taxon>Fusobacteriia</taxon>
        <taxon>Fusobacteriales</taxon>
        <taxon>Fusobacteriaceae</taxon>
        <taxon>Fusobacterium</taxon>
    </lineage>
</organism>
<sequence length="214" mass="23952">MKNIIKVMVYCVGLFIMAIGVTFSVKSNLGVSPVNAIPYVVSIILGIDQGLCVSIIFCSYIILQFFILRKEFKLKNLLQILCASLFGYFVSFSNMIFYFEPSENYLIRLGYMLISITLIGIGVFLYLEARLIPLPAEGVMMALKEKTVFEFHNIKVGFDVITVIIAVGISYIFLKNIIGVREGTFIAALLVGKVVGLIPKLMKKKVRILKKIMA</sequence>
<evidence type="ECO:0000313" key="3">
    <source>
        <dbReference type="Proteomes" id="UP000724657"/>
    </source>
</evidence>
<keyword evidence="1" id="KW-0472">Membrane</keyword>
<feature type="transmembrane region" description="Helical" evidence="1">
    <location>
        <begin position="80"/>
        <end position="99"/>
    </location>
</feature>